<dbReference type="Pfam" id="PF02557">
    <property type="entry name" value="VanY"/>
    <property type="match status" value="1"/>
</dbReference>
<dbReference type="RefSeq" id="WP_136463638.1">
    <property type="nucleotide sequence ID" value="NZ_SRKY01000003.1"/>
</dbReference>
<keyword evidence="4" id="KW-1185">Reference proteome</keyword>
<reference evidence="3 4" key="1">
    <citation type="submission" date="2019-04" db="EMBL/GenBank/DDBJ databases">
        <title>Shimia ponticola sp. nov., isolated from seawater.</title>
        <authorList>
            <person name="Kim Y.-O."/>
            <person name="Yoon J.-H."/>
        </authorList>
    </citation>
    <scope>NUCLEOTIDE SEQUENCE [LARGE SCALE GENOMIC DNA]</scope>
    <source>
        <strain evidence="3 4">MYP11</strain>
    </source>
</reference>
<dbReference type="AlphaFoldDB" id="A0A4S4NAC0"/>
<dbReference type="CDD" id="cd14845">
    <property type="entry name" value="L-Ala-D-Glu_peptidase_like"/>
    <property type="match status" value="1"/>
</dbReference>
<accession>A0A4S4NAC0</accession>
<proteinExistence type="predicted"/>
<dbReference type="GO" id="GO:0006508">
    <property type="term" value="P:proteolysis"/>
    <property type="evidence" value="ECO:0007669"/>
    <property type="project" value="InterPro"/>
</dbReference>
<dbReference type="InterPro" id="IPR003709">
    <property type="entry name" value="VanY-like_core_dom"/>
</dbReference>
<sequence length="571" mass="62127">MSNSSARDGDISRLHPAIRDKVQAIRDKLNDEGIRFEVFEAFRSPERQEILFAKGRNKPGPKVTWVRGWGSIHQYGLAVDFVLKDRNGRWSWNDTGANAKKWTRMHELAKEHGMTPLFNKAGKLIEKPHIQLIGVSARDLRKGKYPEGGDGVWAECLATLIDNWEGSGAPPKPDATPERPGLDDELVAQMEAEAGTVHISTSGPALAVEGAQDDARFQKLHAFIRQWEGGFVDNPHDAGGATNMGVTQATLSAWRKTDVTVEDVRNLTRAEADAILRTNYYNLCRCGELPDRSAMVLYNAAVLHGPKRAVMMLQAAFNDLGMTADGEPLEIDGILGRITVTAIRQTDASVLATAFMDLQDAYFRAHEDFEHFGAGWLNRLTALRSFVDTLPQGAGLRPKTVMKISDRRLDIDGDDLLRIALAGATGGKSAVLGAVLGKALKKDVAEGDSQRRSKAMLRALLEDKLDLELIDPDTIDPRAQVKKVLTPVNAALGQTVGRLLDGKKSVIGIAGLIAAAVIPELGLQAPGSPQLTELLDGDSQTIIFTLLTIFTGWGFLGKVDKAIRDVRTGLA</sequence>
<organism evidence="3 4">
    <name type="scientific">Aliishimia ponticola</name>
    <dbReference type="NCBI Taxonomy" id="2499833"/>
    <lineage>
        <taxon>Bacteria</taxon>
        <taxon>Pseudomonadati</taxon>
        <taxon>Pseudomonadota</taxon>
        <taxon>Alphaproteobacteria</taxon>
        <taxon>Rhodobacterales</taxon>
        <taxon>Paracoccaceae</taxon>
        <taxon>Aliishimia</taxon>
    </lineage>
</organism>
<dbReference type="Gene3D" id="3.30.1380.10">
    <property type="match status" value="1"/>
</dbReference>
<evidence type="ECO:0000313" key="3">
    <source>
        <dbReference type="EMBL" id="THH36169.1"/>
    </source>
</evidence>
<dbReference type="Proteomes" id="UP000306602">
    <property type="component" value="Unassembled WGS sequence"/>
</dbReference>
<dbReference type="InterPro" id="IPR008565">
    <property type="entry name" value="TtsA-like_GH18_dom"/>
</dbReference>
<protein>
    <submittedName>
        <fullName evidence="3">Uncharacterized protein</fullName>
    </submittedName>
</protein>
<feature type="domain" description="D-alanyl-D-alanine carboxypeptidase-like core" evidence="1">
    <location>
        <begin position="13"/>
        <end position="120"/>
    </location>
</feature>
<name>A0A4S4NAC0_9RHOB</name>
<dbReference type="InterPro" id="IPR009045">
    <property type="entry name" value="Zn_M74/Hedgehog-like"/>
</dbReference>
<dbReference type="Gene3D" id="1.20.141.10">
    <property type="entry name" value="Chitosanase, subunit A, domain 1"/>
    <property type="match status" value="1"/>
</dbReference>
<dbReference type="EMBL" id="SRKY01000003">
    <property type="protein sequence ID" value="THH36169.1"/>
    <property type="molecule type" value="Genomic_DNA"/>
</dbReference>
<dbReference type="SUPFAM" id="SSF55166">
    <property type="entry name" value="Hedgehog/DD-peptidase"/>
    <property type="match status" value="1"/>
</dbReference>
<gene>
    <name evidence="3" type="ORF">E4Z66_14045</name>
</gene>
<evidence type="ECO:0000259" key="2">
    <source>
        <dbReference type="Pfam" id="PF05838"/>
    </source>
</evidence>
<dbReference type="SUPFAM" id="SSF53955">
    <property type="entry name" value="Lysozyme-like"/>
    <property type="match status" value="1"/>
</dbReference>
<feature type="domain" description="TtsA-like Glycoside hydrolase family 108" evidence="2">
    <location>
        <begin position="223"/>
        <end position="305"/>
    </location>
</feature>
<dbReference type="OrthoDB" id="9815229at2"/>
<evidence type="ECO:0000259" key="1">
    <source>
        <dbReference type="Pfam" id="PF02557"/>
    </source>
</evidence>
<dbReference type="InterPro" id="IPR023346">
    <property type="entry name" value="Lysozyme-like_dom_sf"/>
</dbReference>
<dbReference type="GO" id="GO:0008233">
    <property type="term" value="F:peptidase activity"/>
    <property type="evidence" value="ECO:0007669"/>
    <property type="project" value="InterPro"/>
</dbReference>
<dbReference type="CDD" id="cd13926">
    <property type="entry name" value="N-acetylmuramidase_GH108"/>
    <property type="match status" value="1"/>
</dbReference>
<comment type="caution">
    <text evidence="3">The sequence shown here is derived from an EMBL/GenBank/DDBJ whole genome shotgun (WGS) entry which is preliminary data.</text>
</comment>
<evidence type="ECO:0000313" key="4">
    <source>
        <dbReference type="Proteomes" id="UP000306602"/>
    </source>
</evidence>
<dbReference type="Pfam" id="PF05838">
    <property type="entry name" value="Glyco_hydro_108"/>
    <property type="match status" value="1"/>
</dbReference>